<proteinExistence type="predicted"/>
<gene>
    <name evidence="1" type="ORF">ET464_12250</name>
</gene>
<dbReference type="KEGG" id="pprt:ET464_12250"/>
<organism evidence="1 2">
    <name type="scientific">Paenibacillus protaetiae</name>
    <dbReference type="NCBI Taxonomy" id="2509456"/>
    <lineage>
        <taxon>Bacteria</taxon>
        <taxon>Bacillati</taxon>
        <taxon>Bacillota</taxon>
        <taxon>Bacilli</taxon>
        <taxon>Bacillales</taxon>
        <taxon>Paenibacillaceae</taxon>
        <taxon>Paenibacillus</taxon>
    </lineage>
</organism>
<dbReference type="Proteomes" id="UP000293568">
    <property type="component" value="Chromosome"/>
</dbReference>
<dbReference type="RefSeq" id="WP_129441276.1">
    <property type="nucleotide sequence ID" value="NZ_CP035492.1"/>
</dbReference>
<keyword evidence="2" id="KW-1185">Reference proteome</keyword>
<evidence type="ECO:0000313" key="2">
    <source>
        <dbReference type="Proteomes" id="UP000293568"/>
    </source>
</evidence>
<dbReference type="AlphaFoldDB" id="A0A4P6EVM4"/>
<name>A0A4P6EVM4_9BACL</name>
<accession>A0A4P6EVM4</accession>
<dbReference type="OrthoDB" id="1645729at2"/>
<dbReference type="EMBL" id="CP035492">
    <property type="protein sequence ID" value="QAY67054.1"/>
    <property type="molecule type" value="Genomic_DNA"/>
</dbReference>
<sequence>MQLHISDAAVDCFIKEWGFSKGESIRIFVRYVSGGQEPYALGITRDDPIHPALSANAGGIGFFMEHNDVWFLEGKDLAIDASGEDIILKTG</sequence>
<reference evidence="1 2" key="1">
    <citation type="submission" date="2019-01" db="EMBL/GenBank/DDBJ databases">
        <title>Genome sequencing of strain FW100M-2.</title>
        <authorList>
            <person name="Heo J."/>
            <person name="Kim S.-J."/>
            <person name="Kim J.-S."/>
            <person name="Hong S.-B."/>
            <person name="Kwon S.-W."/>
        </authorList>
    </citation>
    <scope>NUCLEOTIDE SEQUENCE [LARGE SCALE GENOMIC DNA]</scope>
    <source>
        <strain evidence="1 2">FW100M-2</strain>
    </source>
</reference>
<protein>
    <submittedName>
        <fullName evidence="1">Fe-S cluster assembly protein HesB</fullName>
    </submittedName>
</protein>
<evidence type="ECO:0000313" key="1">
    <source>
        <dbReference type="EMBL" id="QAY67054.1"/>
    </source>
</evidence>